<name>F8DJX4_STREP</name>
<proteinExistence type="predicted"/>
<dbReference type="PROSITE" id="PS50995">
    <property type="entry name" value="HTH_MARR_2"/>
    <property type="match status" value="1"/>
</dbReference>
<protein>
    <submittedName>
        <fullName evidence="5">Transcriptional regulator, MarR family</fullName>
    </submittedName>
</protein>
<dbReference type="InterPro" id="IPR000835">
    <property type="entry name" value="HTH_MarR-typ"/>
</dbReference>
<dbReference type="PANTHER" id="PTHR42756">
    <property type="entry name" value="TRANSCRIPTIONAL REGULATOR, MARR"/>
    <property type="match status" value="1"/>
</dbReference>
<keyword evidence="1" id="KW-0805">Transcription regulation</keyword>
<sequence length="190" mass="22410">MESIRLHFFSSYGNFFLDRDLFRVKIVLIVTLKFLRELFGGMMDKPLQEFKKIGHLIHLMVEREAKKRGLEFSAGPQGQVLSFLSHREKEGKVTLIRDVEQELHIAKSVTSNLIKRMEKNGFIYLKASPTDKRAKYVYLTDSVKNKLNDMKQFFEEVDQKMMAGVSEEELAIFFKVMHQFYENMKKRSEE</sequence>
<dbReference type="SUPFAM" id="SSF46785">
    <property type="entry name" value="Winged helix' DNA-binding domain"/>
    <property type="match status" value="1"/>
</dbReference>
<reference evidence="6" key="1">
    <citation type="submission" date="2011-06" db="EMBL/GenBank/DDBJ databases">
        <title>Complete sequence of Streptococcus parasanguinis strain ATCC 15912.</title>
        <authorList>
            <person name="Muzny D."/>
            <person name="Qin X."/>
            <person name="Buhay C."/>
            <person name="Dugan-Rocha S."/>
            <person name="Ding Y."/>
            <person name="Chen G."/>
            <person name="Hawes A."/>
            <person name="Holder M."/>
            <person name="Jhangiani S."/>
            <person name="Johnson A."/>
            <person name="Khan Z."/>
            <person name="Li Z."/>
            <person name="Liu W."/>
            <person name="Liu X."/>
            <person name="Perez L."/>
            <person name="Shen H."/>
            <person name="Wang Q."/>
            <person name="Watt J."/>
            <person name="Xi L."/>
            <person name="Xin Y."/>
            <person name="Zhou J."/>
            <person name="Deng J."/>
            <person name="Jiang H."/>
            <person name="Liu Y."/>
            <person name="Qu J."/>
            <person name="Song X.-Z."/>
            <person name="Zhang L."/>
            <person name="Villasana D."/>
            <person name="Johnson A."/>
            <person name="Liu J."/>
            <person name="Liyanage D."/>
            <person name="Lorensuhewa L."/>
            <person name="Robinson T."/>
            <person name="Song A."/>
            <person name="Song B.-B."/>
            <person name="Dinh H."/>
            <person name="Thornton R."/>
            <person name="Coyle M."/>
            <person name="Francisco L."/>
            <person name="Jackson L."/>
            <person name="Javaid M."/>
            <person name="Korchina V."/>
            <person name="Kovar C."/>
            <person name="Mata R."/>
            <person name="Mathew T."/>
            <person name="Ngo R."/>
            <person name="Nguyen L."/>
            <person name="Nguyen N."/>
            <person name="Okwuonu G."/>
            <person name="Ongeri F."/>
            <person name="Pham C."/>
            <person name="Simmons D."/>
            <person name="Wilczek-Boney K."/>
            <person name="Hale W."/>
            <person name="Jakkamsetti A."/>
            <person name="Pham P."/>
            <person name="Ruth R."/>
            <person name="San Lucas F."/>
            <person name="Warren J."/>
            <person name="Zhang J."/>
            <person name="Zhao Z."/>
            <person name="Zhou C."/>
            <person name="Zhu D."/>
            <person name="Lee S."/>
            <person name="Bess C."/>
            <person name="Blankenburg K."/>
            <person name="Forbes L."/>
            <person name="Fu Q."/>
            <person name="Gubbala S."/>
            <person name="Hirani K."/>
            <person name="Jayaseelan J.C."/>
            <person name="Lara F."/>
            <person name="Munidasa M."/>
            <person name="Palculict T."/>
            <person name="Patil S."/>
            <person name="Pu L.-L."/>
            <person name="Saada N."/>
            <person name="Tang L."/>
            <person name="Weissenberger G."/>
            <person name="Zhu Y."/>
            <person name="Hemphill L."/>
            <person name="Shang Y."/>
            <person name="Youmans B."/>
            <person name="Ayvaz T."/>
            <person name="Ross M."/>
            <person name="Santibanez J."/>
            <person name="Aqrawi P."/>
            <person name="Gross S."/>
            <person name="Joshi V."/>
            <person name="Fowler G."/>
            <person name="Nazareth L."/>
            <person name="Reid J."/>
            <person name="Worley K."/>
            <person name="Petrosino J."/>
            <person name="Highlander S."/>
            <person name="Gibbs R."/>
        </authorList>
    </citation>
    <scope>NUCLEOTIDE SEQUENCE [LARGE SCALE GENOMIC DNA]</scope>
    <source>
        <strain evidence="6">ATCC 15912 / DSM 6778 / CIP 104372 / LMG 14537</strain>
    </source>
</reference>
<feature type="domain" description="HTH marR-type" evidence="4">
    <location>
        <begin position="43"/>
        <end position="182"/>
    </location>
</feature>
<dbReference type="AlphaFoldDB" id="F8DJX4"/>
<evidence type="ECO:0000256" key="3">
    <source>
        <dbReference type="ARBA" id="ARBA00023163"/>
    </source>
</evidence>
<dbReference type="Proteomes" id="UP000001502">
    <property type="component" value="Chromosome"/>
</dbReference>
<evidence type="ECO:0000256" key="2">
    <source>
        <dbReference type="ARBA" id="ARBA00023125"/>
    </source>
</evidence>
<dbReference type="KEGG" id="scp:HMPREF0833_11115"/>
<dbReference type="HOGENOM" id="CLU_083287_29_0_9"/>
<keyword evidence="2" id="KW-0238">DNA-binding</keyword>
<evidence type="ECO:0000313" key="5">
    <source>
        <dbReference type="EMBL" id="AEH56146.1"/>
    </source>
</evidence>
<evidence type="ECO:0000313" key="6">
    <source>
        <dbReference type="Proteomes" id="UP000001502"/>
    </source>
</evidence>
<gene>
    <name evidence="5" type="ordered locus">HMPREF0833_11115</name>
</gene>
<evidence type="ECO:0000256" key="1">
    <source>
        <dbReference type="ARBA" id="ARBA00023015"/>
    </source>
</evidence>
<keyword evidence="3" id="KW-0804">Transcription</keyword>
<dbReference type="SMART" id="SM00347">
    <property type="entry name" value="HTH_MARR"/>
    <property type="match status" value="1"/>
</dbReference>
<dbReference type="InterPro" id="IPR036388">
    <property type="entry name" value="WH-like_DNA-bd_sf"/>
</dbReference>
<organism evidence="5 6">
    <name type="scientific">Streptococcus parasanguinis (strain ATCC 15912 / DSM 6778 / CIP 104372 / LMG 14537)</name>
    <dbReference type="NCBI Taxonomy" id="760570"/>
    <lineage>
        <taxon>Bacteria</taxon>
        <taxon>Bacillati</taxon>
        <taxon>Bacillota</taxon>
        <taxon>Bacilli</taxon>
        <taxon>Lactobacillales</taxon>
        <taxon>Streptococcaceae</taxon>
        <taxon>Streptococcus</taxon>
    </lineage>
</organism>
<dbReference type="GO" id="GO:0003677">
    <property type="term" value="F:DNA binding"/>
    <property type="evidence" value="ECO:0007669"/>
    <property type="project" value="UniProtKB-KW"/>
</dbReference>
<dbReference type="PANTHER" id="PTHR42756:SF1">
    <property type="entry name" value="TRANSCRIPTIONAL REPRESSOR OF EMRAB OPERON"/>
    <property type="match status" value="1"/>
</dbReference>
<accession>F8DJX4</accession>
<dbReference type="Pfam" id="PF12802">
    <property type="entry name" value="MarR_2"/>
    <property type="match status" value="1"/>
</dbReference>
<dbReference type="EMBL" id="CP002843">
    <property type="protein sequence ID" value="AEH56146.1"/>
    <property type="molecule type" value="Genomic_DNA"/>
</dbReference>
<evidence type="ECO:0000259" key="4">
    <source>
        <dbReference type="PROSITE" id="PS50995"/>
    </source>
</evidence>
<dbReference type="Gene3D" id="1.10.10.10">
    <property type="entry name" value="Winged helix-like DNA-binding domain superfamily/Winged helix DNA-binding domain"/>
    <property type="match status" value="1"/>
</dbReference>
<dbReference type="InterPro" id="IPR036390">
    <property type="entry name" value="WH_DNA-bd_sf"/>
</dbReference>
<dbReference type="GO" id="GO:0003700">
    <property type="term" value="F:DNA-binding transcription factor activity"/>
    <property type="evidence" value="ECO:0007669"/>
    <property type="project" value="InterPro"/>
</dbReference>